<feature type="domain" description="RRM" evidence="3">
    <location>
        <begin position="5"/>
        <end position="85"/>
    </location>
</feature>
<accession>A0ABM3FME5</accession>
<evidence type="ECO:0000259" key="3">
    <source>
        <dbReference type="PROSITE" id="PS50102"/>
    </source>
</evidence>
<evidence type="ECO:0000256" key="1">
    <source>
        <dbReference type="ARBA" id="ARBA00022884"/>
    </source>
</evidence>
<dbReference type="Proteomes" id="UP000829291">
    <property type="component" value="Chromosome 2"/>
</dbReference>
<protein>
    <submittedName>
        <fullName evidence="5">Nucleolar protein 8 isoform X2</fullName>
    </submittedName>
</protein>
<gene>
    <name evidence="5" type="primary">LOC107227918</name>
</gene>
<evidence type="ECO:0000313" key="5">
    <source>
        <dbReference type="RefSeq" id="XP_046589190.1"/>
    </source>
</evidence>
<dbReference type="PANTHER" id="PTHR48029">
    <property type="entry name" value="NUCLEOLAR PROTEIN 8"/>
    <property type="match status" value="1"/>
</dbReference>
<dbReference type="InterPro" id="IPR012677">
    <property type="entry name" value="Nucleotide-bd_a/b_plait_sf"/>
</dbReference>
<evidence type="ECO:0000256" key="2">
    <source>
        <dbReference type="PROSITE-ProRule" id="PRU00176"/>
    </source>
</evidence>
<sequence>MDKNHRLYLRNLSSSVTKNVIEERFKNYGAVTNIEIKEKANALGNNGKFAFVNIVTSDRKLNDCFQDLKNLTIDGCQIRMEMAKESFLARLQRERESSKMALPENIQVPKHVIEPINIVPLVKPEVVRRPSRKFFNIDDQEVSNFDITHKYIPEKVVDSQPKAIMQHEFVVQKKINVSDEKRLKSLEEKKKAFKIKENLIRQALNSVDQKSVATRKFFSDDLESLNETSVEQKKKKRLFNDDDEDEGDGEILENGEFKISKNINKKLQTLQQNYGNDKRFTLDDRFVEVEDNVEVNNADSLSGLNGERDWQLDILQSVLGKPMRSSRIDETADKRKKGMIRYDPMKNEHAECKTPIVKSRNPKKMNKADKVLTENVDDQQKHPELSKDTFYNVSENFANTLKQDEQFSLLKTFRAAKSGTDEEIYEEREHRFNFSTKNPFKYDSSADEGENYEDEINNKSIEKSEAKSNWNDRLFFNDNDIRFEDAQKFFGKQAEKNTDFSTLRRELKQIVRSKIQNNLRKKVTWKKKKINKS</sequence>
<proteinExistence type="predicted"/>
<dbReference type="SUPFAM" id="SSF54928">
    <property type="entry name" value="RNA-binding domain, RBD"/>
    <property type="match status" value="1"/>
</dbReference>
<keyword evidence="1 2" id="KW-0694">RNA-binding</keyword>
<dbReference type="InterPro" id="IPR000504">
    <property type="entry name" value="RRM_dom"/>
</dbReference>
<dbReference type="RefSeq" id="XP_046589190.1">
    <property type="nucleotide sequence ID" value="XM_046733234.1"/>
</dbReference>
<name>A0ABM3FME5_NEOLC</name>
<dbReference type="InterPro" id="IPR035979">
    <property type="entry name" value="RBD_domain_sf"/>
</dbReference>
<keyword evidence="4" id="KW-1185">Reference proteome</keyword>
<dbReference type="PANTHER" id="PTHR48029:SF1">
    <property type="entry name" value="NUCLEOLAR PROTEIN 8"/>
    <property type="match status" value="1"/>
</dbReference>
<reference evidence="5" key="1">
    <citation type="submission" date="2025-08" db="UniProtKB">
        <authorList>
            <consortium name="RefSeq"/>
        </authorList>
    </citation>
    <scope>IDENTIFICATION</scope>
    <source>
        <tissue evidence="5">Thorax and Abdomen</tissue>
    </source>
</reference>
<dbReference type="Pfam" id="PF00076">
    <property type="entry name" value="RRM_1"/>
    <property type="match status" value="1"/>
</dbReference>
<organism evidence="4 5">
    <name type="scientific">Neodiprion lecontei</name>
    <name type="common">Redheaded pine sawfly</name>
    <dbReference type="NCBI Taxonomy" id="441921"/>
    <lineage>
        <taxon>Eukaryota</taxon>
        <taxon>Metazoa</taxon>
        <taxon>Ecdysozoa</taxon>
        <taxon>Arthropoda</taxon>
        <taxon>Hexapoda</taxon>
        <taxon>Insecta</taxon>
        <taxon>Pterygota</taxon>
        <taxon>Neoptera</taxon>
        <taxon>Endopterygota</taxon>
        <taxon>Hymenoptera</taxon>
        <taxon>Tenthredinoidea</taxon>
        <taxon>Diprionidae</taxon>
        <taxon>Diprioninae</taxon>
        <taxon>Neodiprion</taxon>
    </lineage>
</organism>
<dbReference type="PROSITE" id="PS50102">
    <property type="entry name" value="RRM"/>
    <property type="match status" value="1"/>
</dbReference>
<dbReference type="Gene3D" id="3.30.70.330">
    <property type="match status" value="1"/>
</dbReference>
<evidence type="ECO:0000313" key="4">
    <source>
        <dbReference type="Proteomes" id="UP000829291"/>
    </source>
</evidence>
<dbReference type="GeneID" id="107227918"/>
<dbReference type="SMART" id="SM00360">
    <property type="entry name" value="RRM"/>
    <property type="match status" value="1"/>
</dbReference>